<dbReference type="PROSITE" id="PS50893">
    <property type="entry name" value="ABC_TRANSPORTER_2"/>
    <property type="match status" value="1"/>
</dbReference>
<evidence type="ECO:0000259" key="4">
    <source>
        <dbReference type="PROSITE" id="PS50893"/>
    </source>
</evidence>
<dbReference type="CDD" id="cd03219">
    <property type="entry name" value="ABC_Mj1267_LivG_branched"/>
    <property type="match status" value="1"/>
</dbReference>
<proteinExistence type="predicted"/>
<dbReference type="InterPro" id="IPR003593">
    <property type="entry name" value="AAA+_ATPase"/>
</dbReference>
<accession>A0ABU9DN64</accession>
<feature type="domain" description="ABC transporter" evidence="4">
    <location>
        <begin position="17"/>
        <end position="257"/>
    </location>
</feature>
<dbReference type="Pfam" id="PF00005">
    <property type="entry name" value="ABC_tran"/>
    <property type="match status" value="1"/>
</dbReference>
<dbReference type="Gene3D" id="3.40.50.300">
    <property type="entry name" value="P-loop containing nucleotide triphosphate hydrolases"/>
    <property type="match status" value="1"/>
</dbReference>
<evidence type="ECO:0000256" key="1">
    <source>
        <dbReference type="ARBA" id="ARBA00022448"/>
    </source>
</evidence>
<sequence length="264" mass="28904">MHSAEAMPRQATAGPIIRVEQLEVRFGDFKAIRGLNFSLAPGELRFLIGPNGAGKTTLLDVLCGKTKPSSGTVRFKDNWDLAKFQEHQIAQLGIGRKFQSPSIFATLSVLDNMLLALKAQRGLLRTLLAATAAGQRERAIGHLETVGLAHKSGLQAGALSHGEKQWLEIGMLLSQEPELLLLDEPAAGMTDSETEKTGELLVRIGQTQTVIVVEHDMEFVKQFASIVTVMHEGSVLREGTMEEIQADDQVAQVYLGRRTERHDD</sequence>
<evidence type="ECO:0000256" key="3">
    <source>
        <dbReference type="ARBA" id="ARBA00022840"/>
    </source>
</evidence>
<keyword evidence="3 5" id="KW-0067">ATP-binding</keyword>
<dbReference type="InterPro" id="IPR051120">
    <property type="entry name" value="ABC_AA/LPS_Transport"/>
</dbReference>
<dbReference type="Proteomes" id="UP001469365">
    <property type="component" value="Unassembled WGS sequence"/>
</dbReference>
<dbReference type="EMBL" id="JBBPCC010000010">
    <property type="protein sequence ID" value="MEK8129646.1"/>
    <property type="molecule type" value="Genomic_DNA"/>
</dbReference>
<organism evidence="5 6">
    <name type="scientific">Paenibacillus filicis</name>
    <dbReference type="NCBI Taxonomy" id="669464"/>
    <lineage>
        <taxon>Bacteria</taxon>
        <taxon>Bacillati</taxon>
        <taxon>Bacillota</taxon>
        <taxon>Bacilli</taxon>
        <taxon>Bacillales</taxon>
        <taxon>Paenibacillaceae</taxon>
        <taxon>Paenibacillus</taxon>
    </lineage>
</organism>
<comment type="caution">
    <text evidence="5">The sequence shown here is derived from an EMBL/GenBank/DDBJ whole genome shotgun (WGS) entry which is preliminary data.</text>
</comment>
<dbReference type="RefSeq" id="WP_341416753.1">
    <property type="nucleotide sequence ID" value="NZ_JBBPCC010000010.1"/>
</dbReference>
<dbReference type="GO" id="GO:0005524">
    <property type="term" value="F:ATP binding"/>
    <property type="evidence" value="ECO:0007669"/>
    <property type="project" value="UniProtKB-KW"/>
</dbReference>
<dbReference type="SMART" id="SM00382">
    <property type="entry name" value="AAA"/>
    <property type="match status" value="1"/>
</dbReference>
<dbReference type="InterPro" id="IPR027417">
    <property type="entry name" value="P-loop_NTPase"/>
</dbReference>
<dbReference type="SUPFAM" id="SSF52540">
    <property type="entry name" value="P-loop containing nucleoside triphosphate hydrolases"/>
    <property type="match status" value="1"/>
</dbReference>
<protein>
    <submittedName>
        <fullName evidence="5">Urea ABC transporter ATP-binding protein UrtD</fullName>
    </submittedName>
</protein>
<reference evidence="5 6" key="1">
    <citation type="submission" date="2024-04" db="EMBL/GenBank/DDBJ databases">
        <title>draft genome sequnece of Paenibacillus filicis.</title>
        <authorList>
            <person name="Kim D.-U."/>
        </authorList>
    </citation>
    <scope>NUCLEOTIDE SEQUENCE [LARGE SCALE GENOMIC DNA]</scope>
    <source>
        <strain evidence="5 6">KACC14197</strain>
    </source>
</reference>
<gene>
    <name evidence="5" type="primary">urtD</name>
    <name evidence="5" type="ORF">WMW72_17205</name>
</gene>
<keyword evidence="2" id="KW-0547">Nucleotide-binding</keyword>
<keyword evidence="6" id="KW-1185">Reference proteome</keyword>
<evidence type="ECO:0000313" key="5">
    <source>
        <dbReference type="EMBL" id="MEK8129646.1"/>
    </source>
</evidence>
<dbReference type="NCBIfam" id="TIGR03411">
    <property type="entry name" value="urea_trans_UrtD"/>
    <property type="match status" value="1"/>
</dbReference>
<dbReference type="InterPro" id="IPR017781">
    <property type="entry name" value="ABC_transptr_urea_ATP-bd_UrtD"/>
</dbReference>
<evidence type="ECO:0000313" key="6">
    <source>
        <dbReference type="Proteomes" id="UP001469365"/>
    </source>
</evidence>
<keyword evidence="1" id="KW-0813">Transport</keyword>
<dbReference type="PANTHER" id="PTHR45772:SF8">
    <property type="entry name" value="HIGH-AFFINITY BRANCHED-CHAIN AMINO ACID TRANSPORT ATP-BINDING PROTEIN"/>
    <property type="match status" value="1"/>
</dbReference>
<dbReference type="InterPro" id="IPR003439">
    <property type="entry name" value="ABC_transporter-like_ATP-bd"/>
</dbReference>
<dbReference type="PANTHER" id="PTHR45772">
    <property type="entry name" value="CONSERVED COMPONENT OF ABC TRANSPORTER FOR NATURAL AMINO ACIDS-RELATED"/>
    <property type="match status" value="1"/>
</dbReference>
<name>A0ABU9DN64_9BACL</name>
<evidence type="ECO:0000256" key="2">
    <source>
        <dbReference type="ARBA" id="ARBA00022741"/>
    </source>
</evidence>